<feature type="transmembrane region" description="Helical" evidence="1">
    <location>
        <begin position="20"/>
        <end position="38"/>
    </location>
</feature>
<feature type="transmembrane region" description="Helical" evidence="1">
    <location>
        <begin position="84"/>
        <end position="106"/>
    </location>
</feature>
<evidence type="ECO:0000313" key="3">
    <source>
        <dbReference type="Proteomes" id="UP001275315"/>
    </source>
</evidence>
<organism evidence="2 3">
    <name type="scientific">Paracerasibacillus soli</name>
    <dbReference type="NCBI Taxonomy" id="480284"/>
    <lineage>
        <taxon>Bacteria</taxon>
        <taxon>Bacillati</taxon>
        <taxon>Bacillota</taxon>
        <taxon>Bacilli</taxon>
        <taxon>Bacillales</taxon>
        <taxon>Bacillaceae</taxon>
        <taxon>Paracerasibacillus</taxon>
    </lineage>
</organism>
<proteinExistence type="predicted"/>
<feature type="transmembrane region" description="Helical" evidence="1">
    <location>
        <begin position="44"/>
        <end position="63"/>
    </location>
</feature>
<dbReference type="Proteomes" id="UP001275315">
    <property type="component" value="Unassembled WGS sequence"/>
</dbReference>
<dbReference type="RefSeq" id="WP_320379455.1">
    <property type="nucleotide sequence ID" value="NZ_JAWDIQ010000001.1"/>
</dbReference>
<protein>
    <recommendedName>
        <fullName evidence="4">ABC transporter permease</fullName>
    </recommendedName>
</protein>
<evidence type="ECO:0000313" key="2">
    <source>
        <dbReference type="EMBL" id="MDY0408745.1"/>
    </source>
</evidence>
<feature type="transmembrane region" description="Helical" evidence="1">
    <location>
        <begin position="126"/>
        <end position="151"/>
    </location>
</feature>
<evidence type="ECO:0008006" key="4">
    <source>
        <dbReference type="Google" id="ProtNLM"/>
    </source>
</evidence>
<evidence type="ECO:0000256" key="1">
    <source>
        <dbReference type="SAM" id="Phobius"/>
    </source>
</evidence>
<feature type="transmembrane region" description="Helical" evidence="1">
    <location>
        <begin position="158"/>
        <end position="177"/>
    </location>
</feature>
<gene>
    <name evidence="2" type="ORF">RWD45_09515</name>
</gene>
<comment type="caution">
    <text evidence="2">The sequence shown here is derived from an EMBL/GenBank/DDBJ whole genome shotgun (WGS) entry which is preliminary data.</text>
</comment>
<keyword evidence="1" id="KW-1133">Transmembrane helix</keyword>
<reference evidence="2 3" key="1">
    <citation type="submission" date="2023-10" db="EMBL/GenBank/DDBJ databases">
        <title>Virgibacillus soli CC-YMP-6 genome.</title>
        <authorList>
            <person name="Miliotis G."/>
            <person name="Sengupta P."/>
            <person name="Hameed A."/>
            <person name="Chuvochina M."/>
            <person name="Mcdonagh F."/>
            <person name="Simpson A.C."/>
            <person name="Singh N.K."/>
            <person name="Rekha P.D."/>
            <person name="Raman K."/>
            <person name="Hugenholtz P."/>
            <person name="Venkateswaran K."/>
        </authorList>
    </citation>
    <scope>NUCLEOTIDE SEQUENCE [LARGE SCALE GENOMIC DNA]</scope>
    <source>
        <strain evidence="2 3">CC-YMP-6</strain>
    </source>
</reference>
<feature type="transmembrane region" description="Helical" evidence="1">
    <location>
        <begin position="222"/>
        <end position="244"/>
    </location>
</feature>
<keyword evidence="1" id="KW-0472">Membrane</keyword>
<keyword evidence="3" id="KW-1185">Reference proteome</keyword>
<name>A0ABU5CTI9_9BACI</name>
<sequence length="255" mass="29282">MSQSMKGLLWKEWRMMRSFFIGMIVLCTVLFIFMSMNSGVYESLVGMITLGLIIIPASLLFSLNMEVNNIQNFLHIPQPAHKLILAKILYSMFISILYMGFLIMLLTVMDAIYDNTVFTFTGAVLYYGYIFLSLIIISMFPAAILLFMWTVHQIWKKYIHTLSIVVILALLFIFGKFERFMSETAFYQTFTHWGKVSIAGLIPDGGGSRINGELVISNELLIFHNAYVGTFIFYGLIVIILYVFSIQLMERRVEG</sequence>
<dbReference type="EMBL" id="JAWDIQ010000001">
    <property type="protein sequence ID" value="MDY0408745.1"/>
    <property type="molecule type" value="Genomic_DNA"/>
</dbReference>
<keyword evidence="1" id="KW-0812">Transmembrane</keyword>
<accession>A0ABU5CTI9</accession>